<sequence>MQDRRLRVAVLCLVAAAATLSSLVCAQSIPAPGQSNDIGVLSPAGGSAQRQAAEQGLATLARRLPASASGVGANHIFDIDDRQLGSAKIGDGFETYLVDPKRLLAGKLLGQSLYGSGEWRFVVVANGKGIGLITVALMNSKWTMVEAGASELASEIVSVAARYAQQNPGARLRFVRSPQAVADFIEVSAPSGAGAASAPVYVPLASARATLAPNRAEPITPRSALSDTELDGALRQRARLGMRDLRIGHD</sequence>
<dbReference type="EMBL" id="QRGA01000018">
    <property type="protein sequence ID" value="RDU95706.1"/>
    <property type="molecule type" value="Genomic_DNA"/>
</dbReference>
<evidence type="ECO:0000256" key="1">
    <source>
        <dbReference type="SAM" id="SignalP"/>
    </source>
</evidence>
<evidence type="ECO:0000313" key="3">
    <source>
        <dbReference type="Proteomes" id="UP000256838"/>
    </source>
</evidence>
<keyword evidence="1" id="KW-0732">Signal</keyword>
<dbReference type="Proteomes" id="UP000256838">
    <property type="component" value="Unassembled WGS sequence"/>
</dbReference>
<accession>A0A3D8JSQ8</accession>
<name>A0A3D8JSQ8_9BURK</name>
<dbReference type="AlphaFoldDB" id="A0A3D8JSQ8"/>
<proteinExistence type="predicted"/>
<feature type="signal peptide" evidence="1">
    <location>
        <begin position="1"/>
        <end position="26"/>
    </location>
</feature>
<gene>
    <name evidence="2" type="ORF">DWV00_27750</name>
</gene>
<feature type="chain" id="PRO_5017771649" description="TPM domain-containing protein" evidence="1">
    <location>
        <begin position="27"/>
        <end position="250"/>
    </location>
</feature>
<keyword evidence="3" id="KW-1185">Reference proteome</keyword>
<protein>
    <recommendedName>
        <fullName evidence="4">TPM domain-containing protein</fullName>
    </recommendedName>
</protein>
<evidence type="ECO:0008006" key="4">
    <source>
        <dbReference type="Google" id="ProtNLM"/>
    </source>
</evidence>
<comment type="caution">
    <text evidence="2">The sequence shown here is derived from an EMBL/GenBank/DDBJ whole genome shotgun (WGS) entry which is preliminary data.</text>
</comment>
<organism evidence="2 3">
    <name type="scientific">Trinickia dinghuensis</name>
    <dbReference type="NCBI Taxonomy" id="2291023"/>
    <lineage>
        <taxon>Bacteria</taxon>
        <taxon>Pseudomonadati</taxon>
        <taxon>Pseudomonadota</taxon>
        <taxon>Betaproteobacteria</taxon>
        <taxon>Burkholderiales</taxon>
        <taxon>Burkholderiaceae</taxon>
        <taxon>Trinickia</taxon>
    </lineage>
</organism>
<evidence type="ECO:0000313" key="2">
    <source>
        <dbReference type="EMBL" id="RDU95706.1"/>
    </source>
</evidence>
<dbReference type="OrthoDB" id="8775829at2"/>
<reference evidence="2 3" key="1">
    <citation type="submission" date="2018-08" db="EMBL/GenBank/DDBJ databases">
        <title>Paraburkholderia sp. DHOM06 isolated from forest soil.</title>
        <authorList>
            <person name="Gao Z.-H."/>
            <person name="Qiu L.-H."/>
        </authorList>
    </citation>
    <scope>NUCLEOTIDE SEQUENCE [LARGE SCALE GENOMIC DNA]</scope>
    <source>
        <strain evidence="2 3">DHOM06</strain>
    </source>
</reference>
<dbReference type="RefSeq" id="WP_115536814.1">
    <property type="nucleotide sequence ID" value="NZ_QRGA01000018.1"/>
</dbReference>